<dbReference type="InterPro" id="IPR011047">
    <property type="entry name" value="Quinoprotein_ADH-like_sf"/>
</dbReference>
<protein>
    <recommendedName>
        <fullName evidence="3">Leucine rich repeat variant domain-containing protein</fullName>
    </recommendedName>
</protein>
<evidence type="ECO:0000256" key="2">
    <source>
        <dbReference type="SAM" id="Phobius"/>
    </source>
</evidence>
<proteinExistence type="predicted"/>
<keyword evidence="2" id="KW-0812">Transmembrane</keyword>
<feature type="transmembrane region" description="Helical" evidence="2">
    <location>
        <begin position="161"/>
        <end position="182"/>
    </location>
</feature>
<reference evidence="4 5" key="1">
    <citation type="submission" date="2019-06" db="EMBL/GenBank/DDBJ databases">
        <title>Sequencing the genomes of 1000 actinobacteria strains.</title>
        <authorList>
            <person name="Klenk H.-P."/>
        </authorList>
    </citation>
    <scope>NUCLEOTIDE SEQUENCE [LARGE SCALE GENOMIC DNA]</scope>
    <source>
        <strain evidence="4 5">DSM 4813</strain>
    </source>
</reference>
<feature type="compositionally biased region" description="Low complexity" evidence="1">
    <location>
        <begin position="110"/>
        <end position="120"/>
    </location>
</feature>
<gene>
    <name evidence="4" type="ORF">FB461_2320</name>
</gene>
<sequence length="653" mass="69024">MSMTTDEAARLSADPTTDPEILRRIVVARPDLAPVIAQHPRLDGPLAQALVALDDRAVDTVLAWRQPPPGGWGRDLVPEALGVHAMPRATSPEPATTPSPRVTEPPSSVPAPQQQPRAASGGYEGRPDLSNSAVFADPEVRGDAAGAGQVESKKAGRGRKAALVAGITAACVALAGAGGWLVHNFTKDGTSKGGTNTTLELQPYPSQPKATWTLKFEDAVAAAQSVNPDVDPTAANLSWDAYGDLALVSVTSWSGDDESADSATIAVDLTSGKVIWTLNPTQVLPGSKDVYCGFFGVGVITCTDANQTKAAWIDQKTGTPTQFDGDWVEVVRGVVLKTEYVSDGQVKLTAEESGKRLWDLSLSVPVENSRLLTHKPEEFANFTRAVSTSSTDDESSDLVTVALAKEGTCQTDYSGDTVTADSVCAASDGQYYIGVSLKTGKVRYSGQYLPLLDVGNELIVQDESKTQTTVSDGEPEMSLSTALVLNANGEQTGSINVHSVGGGWIGGSFAVNGSDVAVFDTDSVSLYEAGKWGQPSWTISSIAGEYGQNTGAVLQDTVIVFTTKYDDSGNNVYSVVGYDVRNGAERWREDARLLGIDDNLVILLSDLDRGIKAVSPDTGLEAWSYEADGTITRAGKWIIQCDWQKNCSGLKSP</sequence>
<keyword evidence="2" id="KW-0472">Membrane</keyword>
<evidence type="ECO:0000256" key="1">
    <source>
        <dbReference type="SAM" id="MobiDB-lite"/>
    </source>
</evidence>
<evidence type="ECO:0000313" key="5">
    <source>
        <dbReference type="Proteomes" id="UP000315389"/>
    </source>
</evidence>
<name>A0A542ZA31_RARFA</name>
<feature type="domain" description="Leucine rich repeat variant" evidence="3">
    <location>
        <begin position="7"/>
        <end position="65"/>
    </location>
</feature>
<keyword evidence="2" id="KW-1133">Transmembrane helix</keyword>
<dbReference type="InterPro" id="IPR057893">
    <property type="entry name" value="LRV_2"/>
</dbReference>
<dbReference type="EMBL" id="VFOS01000005">
    <property type="protein sequence ID" value="TQL57199.1"/>
    <property type="molecule type" value="Genomic_DNA"/>
</dbReference>
<accession>A0A542ZA31</accession>
<feature type="region of interest" description="Disordered" evidence="1">
    <location>
        <begin position="88"/>
        <end position="131"/>
    </location>
</feature>
<feature type="compositionally biased region" description="Low complexity" evidence="1">
    <location>
        <begin position="88"/>
        <end position="101"/>
    </location>
</feature>
<comment type="caution">
    <text evidence="4">The sequence shown here is derived from an EMBL/GenBank/DDBJ whole genome shotgun (WGS) entry which is preliminary data.</text>
</comment>
<dbReference type="AlphaFoldDB" id="A0A542ZA31"/>
<dbReference type="Proteomes" id="UP000315389">
    <property type="component" value="Unassembled WGS sequence"/>
</dbReference>
<evidence type="ECO:0000259" key="3">
    <source>
        <dbReference type="Pfam" id="PF25591"/>
    </source>
</evidence>
<dbReference type="SUPFAM" id="SSF50998">
    <property type="entry name" value="Quinoprotein alcohol dehydrogenase-like"/>
    <property type="match status" value="2"/>
</dbReference>
<keyword evidence="5" id="KW-1185">Reference proteome</keyword>
<organism evidence="4 5">
    <name type="scientific">Rarobacter faecitabidus</name>
    <dbReference type="NCBI Taxonomy" id="13243"/>
    <lineage>
        <taxon>Bacteria</taxon>
        <taxon>Bacillati</taxon>
        <taxon>Actinomycetota</taxon>
        <taxon>Actinomycetes</taxon>
        <taxon>Micrococcales</taxon>
        <taxon>Rarobacteraceae</taxon>
        <taxon>Rarobacter</taxon>
    </lineage>
</organism>
<dbReference type="Pfam" id="PF25591">
    <property type="entry name" value="LRV_2"/>
    <property type="match status" value="1"/>
</dbReference>
<evidence type="ECO:0000313" key="4">
    <source>
        <dbReference type="EMBL" id="TQL57199.1"/>
    </source>
</evidence>